<protein>
    <recommendedName>
        <fullName evidence="3">UFSP1/2/DUB catalytic domain-containing protein</fullName>
    </recommendedName>
</protein>
<feature type="region of interest" description="Disordered" evidence="2">
    <location>
        <begin position="55"/>
        <end position="74"/>
    </location>
</feature>
<evidence type="ECO:0000256" key="1">
    <source>
        <dbReference type="ARBA" id="ARBA00022801"/>
    </source>
</evidence>
<reference evidence="4" key="1">
    <citation type="submission" date="2021-02" db="EMBL/GenBank/DDBJ databases">
        <title>Psilocybe cubensis genome.</title>
        <authorList>
            <person name="Mckernan K.J."/>
            <person name="Crawford S."/>
            <person name="Trippe A."/>
            <person name="Kane L.T."/>
            <person name="Mclaughlin S."/>
        </authorList>
    </citation>
    <scope>NUCLEOTIDE SEQUENCE [LARGE SCALE GENOMIC DNA]</scope>
    <source>
        <strain evidence="4">MGC-MH-2018</strain>
    </source>
</reference>
<evidence type="ECO:0000256" key="2">
    <source>
        <dbReference type="SAM" id="MobiDB-lite"/>
    </source>
</evidence>
<evidence type="ECO:0000313" key="4">
    <source>
        <dbReference type="EMBL" id="KAG5171591.1"/>
    </source>
</evidence>
<gene>
    <name evidence="4" type="ORF">JR316_003678</name>
</gene>
<name>A0A8H8CN62_PSICU</name>
<dbReference type="GO" id="GO:0016787">
    <property type="term" value="F:hydrolase activity"/>
    <property type="evidence" value="ECO:0007669"/>
    <property type="project" value="UniProtKB-KW"/>
</dbReference>
<organism evidence="4">
    <name type="scientific">Psilocybe cubensis</name>
    <name type="common">Psychedelic mushroom</name>
    <name type="synonym">Stropharia cubensis</name>
    <dbReference type="NCBI Taxonomy" id="181762"/>
    <lineage>
        <taxon>Eukaryota</taxon>
        <taxon>Fungi</taxon>
        <taxon>Dikarya</taxon>
        <taxon>Basidiomycota</taxon>
        <taxon>Agaricomycotina</taxon>
        <taxon>Agaricomycetes</taxon>
        <taxon>Agaricomycetidae</taxon>
        <taxon>Agaricales</taxon>
        <taxon>Agaricineae</taxon>
        <taxon>Strophariaceae</taxon>
        <taxon>Psilocybe</taxon>
    </lineage>
</organism>
<evidence type="ECO:0000259" key="3">
    <source>
        <dbReference type="Pfam" id="PF07910"/>
    </source>
</evidence>
<dbReference type="AlphaFoldDB" id="A0A8H8CN62"/>
<feature type="domain" description="UFSP1/2/DUB catalytic" evidence="3">
    <location>
        <begin position="136"/>
        <end position="338"/>
    </location>
</feature>
<sequence length="456" mass="51160">MPHSEPRRTNVDDEIEFQSVRCAICSMNLDALSISHRQLHYDKHLNDLDKQVEGSSSMPIDVDSMSQSRKQYHNRKAISGPVKGKKKPSGPFPCMKESDDFWYAAQANPPPPSFTPGIIPLLRKALVKSHARGQTRKAVLCYENAVHCNREPWDANWGCGYRNFLMACASLMNQTQQPLYFPLLDFPLSPSIRNLQTWIEAAWSEGFDNEGRTELKKLVGTKKWIGTADLWVAFVSRGIPAELVDFDLSSKSKESVSDLVVNWVINYFSLNQLNPKPSNAYESLGISTIATSDKMPIILQHDGHSRTVVGYETDKNGVTSLLVFDPSYKPSSNVREAALAEFSRMCNSAIGQSPTTLKRKYSEIQNDQDLGVEESGQTGTLNPKTPFSPIKNGLFKTGSSANVEGGLDLVAMLKKFRLEPKRLQKKKLYQILYFPMTAPLTDYEKSQLKQVRSTKI</sequence>
<dbReference type="InterPro" id="IPR012462">
    <property type="entry name" value="UFSP1/2_DUB_cat"/>
</dbReference>
<accession>A0A8H8CN62</accession>
<dbReference type="Gene3D" id="3.90.70.130">
    <property type="match status" value="1"/>
</dbReference>
<feature type="compositionally biased region" description="Polar residues" evidence="2">
    <location>
        <begin position="55"/>
        <end position="69"/>
    </location>
</feature>
<dbReference type="EMBL" id="JAFIQS010000003">
    <property type="protein sequence ID" value="KAG5171591.1"/>
    <property type="molecule type" value="Genomic_DNA"/>
</dbReference>
<comment type="caution">
    <text evidence="4">The sequence shown here is derived from an EMBL/GenBank/DDBJ whole genome shotgun (WGS) entry which is preliminary data.</text>
</comment>
<dbReference type="OrthoDB" id="288987at2759"/>
<keyword evidence="1" id="KW-0378">Hydrolase</keyword>
<dbReference type="Pfam" id="PF07910">
    <property type="entry name" value="Peptidase_C78"/>
    <property type="match status" value="1"/>
</dbReference>
<proteinExistence type="predicted"/>